<dbReference type="InterPro" id="IPR013525">
    <property type="entry name" value="ABC2_TM"/>
</dbReference>
<comment type="subcellular location">
    <subcellularLocation>
        <location evidence="1">Membrane</location>
        <topology evidence="1">Multi-pass membrane protein</topology>
    </subcellularLocation>
</comment>
<organism evidence="7 8">
    <name type="scientific">Enterococcus asini</name>
    <dbReference type="NCBI Taxonomy" id="57732"/>
    <lineage>
        <taxon>Bacteria</taxon>
        <taxon>Bacillati</taxon>
        <taxon>Bacillota</taxon>
        <taxon>Bacilli</taxon>
        <taxon>Lactobacillales</taxon>
        <taxon>Enterococcaceae</taxon>
        <taxon>Enterococcus</taxon>
    </lineage>
</organism>
<dbReference type="Pfam" id="PF01061">
    <property type="entry name" value="ABC2_membrane"/>
    <property type="match status" value="1"/>
</dbReference>
<accession>A0AAW8TXH1</accession>
<feature type="transmembrane region" description="Helical" evidence="5">
    <location>
        <begin position="62"/>
        <end position="90"/>
    </location>
</feature>
<dbReference type="Proteomes" id="UP001256711">
    <property type="component" value="Unassembled WGS sequence"/>
</dbReference>
<feature type="transmembrane region" description="Helical" evidence="5">
    <location>
        <begin position="270"/>
        <end position="289"/>
    </location>
</feature>
<evidence type="ECO:0000256" key="1">
    <source>
        <dbReference type="ARBA" id="ARBA00004141"/>
    </source>
</evidence>
<feature type="transmembrane region" description="Helical" evidence="5">
    <location>
        <begin position="182"/>
        <end position="203"/>
    </location>
</feature>
<gene>
    <name evidence="7" type="ORF">P7H43_10720</name>
</gene>
<dbReference type="PANTHER" id="PTHR43229:SF2">
    <property type="entry name" value="NODULATION PROTEIN J"/>
    <property type="match status" value="1"/>
</dbReference>
<feature type="transmembrane region" description="Helical" evidence="5">
    <location>
        <begin position="21"/>
        <end position="42"/>
    </location>
</feature>
<dbReference type="PANTHER" id="PTHR43229">
    <property type="entry name" value="NODULATION PROTEIN J"/>
    <property type="match status" value="1"/>
</dbReference>
<comment type="caution">
    <text evidence="7">The sequence shown here is derived from an EMBL/GenBank/DDBJ whole genome shotgun (WGS) entry which is preliminary data.</text>
</comment>
<keyword evidence="4 5" id="KW-0472">Membrane</keyword>
<feature type="domain" description="ABC-2 type transporter transmembrane" evidence="6">
    <location>
        <begin position="4"/>
        <end position="228"/>
    </location>
</feature>
<evidence type="ECO:0000259" key="6">
    <source>
        <dbReference type="Pfam" id="PF01061"/>
    </source>
</evidence>
<evidence type="ECO:0000256" key="2">
    <source>
        <dbReference type="ARBA" id="ARBA00022692"/>
    </source>
</evidence>
<dbReference type="EMBL" id="JARQBJ010000005">
    <property type="protein sequence ID" value="MDT2810948.1"/>
    <property type="molecule type" value="Genomic_DNA"/>
</dbReference>
<evidence type="ECO:0000256" key="3">
    <source>
        <dbReference type="ARBA" id="ARBA00022989"/>
    </source>
</evidence>
<proteinExistence type="predicted"/>
<sequence>MVAKILITRNLKLFFFDKGRLFTALITPGILLILYTTFLGRVYRESFGGAWPELIPVSDKLINGFVAGQLVSSLLAVSCVTVAFFANVLMVEDKLSGVIEDFLITPVKPGMLNFCYFVATLLATLMINFMAIAVGFTYIGLQGWFLSAGDVAATIGNVILLSLFGTALSSVIFSFLNTHGQISAVGTIVSAGYGFICGAYMPISNFSVGLQRTLSFLPGTYGTSLLRRSLEDGVFREMKAVGLPEAGVEGFKTAVDYYVEFFGKRVDLQGMYLVMFASISLLLVVFLLLSKRKNYGK</sequence>
<evidence type="ECO:0000256" key="4">
    <source>
        <dbReference type="ARBA" id="ARBA00023136"/>
    </source>
</evidence>
<dbReference type="InterPro" id="IPR051784">
    <property type="entry name" value="Nod_factor_ABC_transporter"/>
</dbReference>
<dbReference type="AlphaFoldDB" id="A0AAW8TXH1"/>
<dbReference type="RefSeq" id="WP_161999109.1">
    <property type="nucleotide sequence ID" value="NZ_JADMDV010000003.1"/>
</dbReference>
<evidence type="ECO:0000256" key="5">
    <source>
        <dbReference type="SAM" id="Phobius"/>
    </source>
</evidence>
<protein>
    <submittedName>
        <fullName evidence="7">ABC transporter permease</fullName>
    </submittedName>
</protein>
<keyword evidence="2 5" id="KW-0812">Transmembrane</keyword>
<reference evidence="7" key="1">
    <citation type="submission" date="2023-03" db="EMBL/GenBank/DDBJ databases">
        <authorList>
            <person name="Shen W."/>
            <person name="Cai J."/>
        </authorList>
    </citation>
    <scope>NUCLEOTIDE SEQUENCE</scope>
    <source>
        <strain evidence="7">B226-2</strain>
    </source>
</reference>
<keyword evidence="3 5" id="KW-1133">Transmembrane helix</keyword>
<evidence type="ECO:0000313" key="8">
    <source>
        <dbReference type="Proteomes" id="UP001256711"/>
    </source>
</evidence>
<feature type="transmembrane region" description="Helical" evidence="5">
    <location>
        <begin position="151"/>
        <end position="175"/>
    </location>
</feature>
<name>A0AAW8TXH1_9ENTE</name>
<feature type="transmembrane region" description="Helical" evidence="5">
    <location>
        <begin position="111"/>
        <end position="139"/>
    </location>
</feature>
<dbReference type="GO" id="GO:0016020">
    <property type="term" value="C:membrane"/>
    <property type="evidence" value="ECO:0007669"/>
    <property type="project" value="UniProtKB-SubCell"/>
</dbReference>
<evidence type="ECO:0000313" key="7">
    <source>
        <dbReference type="EMBL" id="MDT2810948.1"/>
    </source>
</evidence>
<dbReference type="GO" id="GO:0140359">
    <property type="term" value="F:ABC-type transporter activity"/>
    <property type="evidence" value="ECO:0007669"/>
    <property type="project" value="InterPro"/>
</dbReference>